<dbReference type="InterPro" id="IPR011856">
    <property type="entry name" value="tRNA_endonuc-like_dom_sf"/>
</dbReference>
<dbReference type="SUPFAM" id="SSF52980">
    <property type="entry name" value="Restriction endonuclease-like"/>
    <property type="match status" value="1"/>
</dbReference>
<dbReference type="Pfam" id="PF04471">
    <property type="entry name" value="Mrr_cat"/>
    <property type="match status" value="1"/>
</dbReference>
<evidence type="ECO:0000313" key="3">
    <source>
        <dbReference type="EMBL" id="MFC6423970.1"/>
    </source>
</evidence>
<keyword evidence="3" id="KW-0347">Helicase</keyword>
<dbReference type="RefSeq" id="WP_204807020.1">
    <property type="nucleotide sequence ID" value="NZ_BAAAIY010000005.1"/>
</dbReference>
<dbReference type="Pfam" id="PF04851">
    <property type="entry name" value="ResIII"/>
    <property type="match status" value="1"/>
</dbReference>
<keyword evidence="3" id="KW-0378">Hydrolase</keyword>
<dbReference type="Gene3D" id="3.40.1350.10">
    <property type="match status" value="1"/>
</dbReference>
<dbReference type="SMART" id="SM00490">
    <property type="entry name" value="HELICc"/>
    <property type="match status" value="1"/>
</dbReference>
<dbReference type="PANTHER" id="PTHR47396">
    <property type="entry name" value="TYPE I RESTRICTION ENZYME ECOKI R PROTEIN"/>
    <property type="match status" value="1"/>
</dbReference>
<dbReference type="InterPro" id="IPR001650">
    <property type="entry name" value="Helicase_C-like"/>
</dbReference>
<accession>A0ABW1X6P1</accession>
<dbReference type="SMART" id="SM00487">
    <property type="entry name" value="DEXDc"/>
    <property type="match status" value="1"/>
</dbReference>
<dbReference type="PROSITE" id="PS51194">
    <property type="entry name" value="HELICASE_CTER"/>
    <property type="match status" value="1"/>
</dbReference>
<protein>
    <submittedName>
        <fullName evidence="3">DEAD/DEAH box helicase family protein</fullName>
    </submittedName>
</protein>
<feature type="domain" description="Helicase C-terminal" evidence="2">
    <location>
        <begin position="360"/>
        <end position="515"/>
    </location>
</feature>
<dbReference type="Proteomes" id="UP001596305">
    <property type="component" value="Unassembled WGS sequence"/>
</dbReference>
<dbReference type="InterPro" id="IPR027417">
    <property type="entry name" value="P-loop_NTPase"/>
</dbReference>
<evidence type="ECO:0000259" key="1">
    <source>
        <dbReference type="PROSITE" id="PS51192"/>
    </source>
</evidence>
<dbReference type="GO" id="GO:0004386">
    <property type="term" value="F:helicase activity"/>
    <property type="evidence" value="ECO:0007669"/>
    <property type="project" value="UniProtKB-KW"/>
</dbReference>
<evidence type="ECO:0000259" key="2">
    <source>
        <dbReference type="PROSITE" id="PS51194"/>
    </source>
</evidence>
<sequence length="552" mass="61403">MGLRFVDPGFLRAGGPLGFTRQVERLLALIGFVDVINIDASGDQGGDLIGRLKGDDWVFQAKWRLRGGATVDADAVDEVQNAMSAYRIDRGVVVTNGTFTKKARARVEALRKVNLNISLWDGVALEKLHDRASERTKPFKLHEYQERAVEGAWKALTDTGRALTFLATGLGKTVVAGRVVTKILTACPGARVLVVAHTTDLVEQLERSMWRDIPKSVATRVVNGTFKPDDLRGVTFAVLPTAANYVRSGFKPDAIIVDEAHHVGEDGDYADVFAALPDVPRLGVTATPWRGDRFDIEKVFGRPVVRVSISDGMCLGYLASVRYKLYSDNIDWDFVRDQSEKGYSIRDLNKRLFVPERDEAIRDHLIEVWGRTRSPRAIVFCQTILHAEEMAGLLARVPGWTATTSIHGQLTKSERRDRLVRFRNGEIPILTSVDLLNEGVDVPDVNILAFARVTHSRRIFVQQLGRGLRIRAGKESVEVLDFVSDIRRLAEIHDLREQVSESEAESVSVPRNEFEFTDARVEGLLERWIADVGDLAGADDSVRLEFPPEVGA</sequence>
<dbReference type="InterPro" id="IPR014001">
    <property type="entry name" value="Helicase_ATP-bd"/>
</dbReference>
<dbReference type="InterPro" id="IPR011335">
    <property type="entry name" value="Restrct_endonuc-II-like"/>
</dbReference>
<dbReference type="SUPFAM" id="SSF52540">
    <property type="entry name" value="P-loop containing nucleoside triphosphate hydrolases"/>
    <property type="match status" value="1"/>
</dbReference>
<dbReference type="InterPro" id="IPR007560">
    <property type="entry name" value="Restrct_endonuc_IV_Mrr"/>
</dbReference>
<comment type="caution">
    <text evidence="3">The sequence shown here is derived from an EMBL/GenBank/DDBJ whole genome shotgun (WGS) entry which is preliminary data.</text>
</comment>
<dbReference type="InterPro" id="IPR006935">
    <property type="entry name" value="Helicase/UvrB_N"/>
</dbReference>
<dbReference type="PANTHER" id="PTHR47396:SF1">
    <property type="entry name" value="ATP-DEPENDENT HELICASE IRC3-RELATED"/>
    <property type="match status" value="1"/>
</dbReference>
<name>A0ABW1X6P1_9CELL</name>
<gene>
    <name evidence="3" type="ORF">ACFP71_03985</name>
</gene>
<dbReference type="CDD" id="cd18799">
    <property type="entry name" value="SF2_C_EcoAI-like"/>
    <property type="match status" value="1"/>
</dbReference>
<dbReference type="PROSITE" id="PS51192">
    <property type="entry name" value="HELICASE_ATP_BIND_1"/>
    <property type="match status" value="1"/>
</dbReference>
<evidence type="ECO:0000313" key="4">
    <source>
        <dbReference type="Proteomes" id="UP001596305"/>
    </source>
</evidence>
<reference evidence="4" key="1">
    <citation type="journal article" date="2019" name="Int. J. Syst. Evol. Microbiol.">
        <title>The Global Catalogue of Microorganisms (GCM) 10K type strain sequencing project: providing services to taxonomists for standard genome sequencing and annotation.</title>
        <authorList>
            <consortium name="The Broad Institute Genomics Platform"/>
            <consortium name="The Broad Institute Genome Sequencing Center for Infectious Disease"/>
            <person name="Wu L."/>
            <person name="Ma J."/>
        </authorList>
    </citation>
    <scope>NUCLEOTIDE SEQUENCE [LARGE SCALE GENOMIC DNA]</scope>
    <source>
        <strain evidence="4">CCUG 47105</strain>
    </source>
</reference>
<dbReference type="Gene3D" id="3.40.50.300">
    <property type="entry name" value="P-loop containing nucleotide triphosphate hydrolases"/>
    <property type="match status" value="2"/>
</dbReference>
<organism evidence="3 4">
    <name type="scientific">Oerskovia paurometabola</name>
    <dbReference type="NCBI Taxonomy" id="162170"/>
    <lineage>
        <taxon>Bacteria</taxon>
        <taxon>Bacillati</taxon>
        <taxon>Actinomycetota</taxon>
        <taxon>Actinomycetes</taxon>
        <taxon>Micrococcales</taxon>
        <taxon>Cellulomonadaceae</taxon>
        <taxon>Oerskovia</taxon>
    </lineage>
</organism>
<feature type="domain" description="Helicase ATP-binding" evidence="1">
    <location>
        <begin position="153"/>
        <end position="306"/>
    </location>
</feature>
<proteinExistence type="predicted"/>
<dbReference type="EMBL" id="JBHSTM010000002">
    <property type="protein sequence ID" value="MFC6423970.1"/>
    <property type="molecule type" value="Genomic_DNA"/>
</dbReference>
<dbReference type="InterPro" id="IPR050742">
    <property type="entry name" value="Helicase_Restrict-Modif_Enz"/>
</dbReference>
<keyword evidence="3" id="KW-0067">ATP-binding</keyword>
<dbReference type="Pfam" id="PF00271">
    <property type="entry name" value="Helicase_C"/>
    <property type="match status" value="1"/>
</dbReference>
<keyword evidence="4" id="KW-1185">Reference proteome</keyword>
<keyword evidence="3" id="KW-0547">Nucleotide-binding</keyword>